<feature type="domain" description="Virulence-associated protein E-like" evidence="1">
    <location>
        <begin position="407"/>
        <end position="607"/>
    </location>
</feature>
<keyword evidence="4" id="KW-1185">Reference proteome</keyword>
<dbReference type="RefSeq" id="WP_103123648.1">
    <property type="nucleotide sequence ID" value="NZ_DF978422.1"/>
</dbReference>
<evidence type="ECO:0000313" key="3">
    <source>
        <dbReference type="EMBL" id="GBE90833.1"/>
    </source>
</evidence>
<accession>A0A2H6LCD5</accession>
<dbReference type="Pfam" id="PF05272">
    <property type="entry name" value="VapE-like_dom"/>
    <property type="match status" value="1"/>
</dbReference>
<dbReference type="InterPro" id="IPR007936">
    <property type="entry name" value="VapE-like_dom"/>
</dbReference>
<dbReference type="Gene3D" id="3.30.70.1790">
    <property type="entry name" value="RepB DNA-primase, N-terminal domain"/>
    <property type="match status" value="1"/>
</dbReference>
<dbReference type="AlphaFoldDB" id="A0A2H6LCD5"/>
<dbReference type="PANTHER" id="PTHR34985">
    <property type="entry name" value="SLR0554 PROTEIN"/>
    <property type="match status" value="1"/>
</dbReference>
<evidence type="ECO:0000313" key="4">
    <source>
        <dbReference type="Proteomes" id="UP000236527"/>
    </source>
</evidence>
<dbReference type="InterPro" id="IPR039459">
    <property type="entry name" value="RepB-like_DNA_primase_dom"/>
</dbReference>
<organism evidence="3 4">
    <name type="scientific">Nostoc cycadae WK-1</name>
    <dbReference type="NCBI Taxonomy" id="1861711"/>
    <lineage>
        <taxon>Bacteria</taxon>
        <taxon>Bacillati</taxon>
        <taxon>Cyanobacteriota</taxon>
        <taxon>Cyanophyceae</taxon>
        <taxon>Nostocales</taxon>
        <taxon>Nostocaceae</taxon>
        <taxon>Nostoc</taxon>
    </lineage>
</organism>
<proteinExistence type="predicted"/>
<dbReference type="Pfam" id="PF16793">
    <property type="entry name" value="RepB_primase"/>
    <property type="match status" value="1"/>
</dbReference>
<sequence>MTTITTIVNQTLEYLQAEAFISLISGCESAEVTFQTFDDSAQKDRSLAHSWHDTLANSWNRLQRLNEQGAGVFVTVQTTDGSGNRKLENITKVRALFVDCDNGTPESYHLQPSLIVSTSANKCHAYWLMSEPLEASAELFRGLQERLIAHYRSDKAVKDLPRVMRLPGLFHKKGEPKLVTISEASGTRYTVDEIMSGLPELAVAKPKPKPTTKPQYTLDFLGEQPTNGDFRETLERFANKLKQAKEGERNSTLNTIKYTLAGLFPDKLAEIDNCLFTVATDCLGLSEEETRATLASANAGANKPITLNLGKGGRSKGNQMRQELAEFFGDDLQWNEMENKLRFRGQHMSMQKLQELAEQELDRDYPDSKFERFTVVYAEERPYHPVRVYLQSLTPVADAYSVNPILSAFFQVIGVDNKLHRTYFTRWLISAVARALNPGCKADNALVLQGRQDLGKTTLFQDIFSKPFFQTVGEHKSQVDEILSMHNSWCCEYGEIENCLTQKDIASVKAFLSKEDDLFRRPYGDASERYSRSFVIAGTTNKTEFLKDSTGNRRFWVVNINQQVDRKAVQQMRDDIWSAILRLYLDGEQWELTASEKLMSADDTAQYEQESPWTERISAYMAGYNPCTLADIMENALGFDTSRLNDRKAQMEVGAVLTKLGATKRRVGQKKTTYWSLPGLEQLTSDDVKTTYEEVY</sequence>
<dbReference type="Proteomes" id="UP000236527">
    <property type="component" value="Unassembled WGS sequence"/>
</dbReference>
<evidence type="ECO:0000259" key="1">
    <source>
        <dbReference type="Pfam" id="PF05272"/>
    </source>
</evidence>
<evidence type="ECO:0000259" key="2">
    <source>
        <dbReference type="Pfam" id="PF16793"/>
    </source>
</evidence>
<dbReference type="EMBL" id="BDGE01000010">
    <property type="protein sequence ID" value="GBE90833.1"/>
    <property type="molecule type" value="Genomic_DNA"/>
</dbReference>
<dbReference type="PANTHER" id="PTHR34985:SF1">
    <property type="entry name" value="SLR0554 PROTEIN"/>
    <property type="match status" value="1"/>
</dbReference>
<protein>
    <submittedName>
        <fullName evidence="3">Virulence-associated E</fullName>
    </submittedName>
</protein>
<feature type="domain" description="RepB-like DNA primase" evidence="2">
    <location>
        <begin position="110"/>
        <end position="186"/>
    </location>
</feature>
<reference evidence="4" key="1">
    <citation type="journal article" date="2018" name="Genome Announc.">
        <title>Draft Genome Sequence of the Nitrogen-Fixing and Hormogonia-Inducing Cyanobacterium Nostoc cycadae Strain WK-1, Isolated from the Coralloid Roots of Cycas revoluta.</title>
        <authorList>
            <person name="Kanesaki Y."/>
            <person name="Hirose M."/>
            <person name="Hirose Y."/>
            <person name="Fujisawa T."/>
            <person name="Nakamura Y."/>
            <person name="Watanabe S."/>
            <person name="Matsunaga S."/>
            <person name="Uchida H."/>
            <person name="Murakami A."/>
        </authorList>
    </citation>
    <scope>NUCLEOTIDE SEQUENCE [LARGE SCALE GENOMIC DNA]</scope>
    <source>
        <strain evidence="4">WK-1</strain>
    </source>
</reference>
<comment type="caution">
    <text evidence="3">The sequence shown here is derived from an EMBL/GenBank/DDBJ whole genome shotgun (WGS) entry which is preliminary data.</text>
</comment>
<gene>
    <name evidence="3" type="ORF">NCWK1_0553</name>
</gene>
<name>A0A2H6LCD5_9NOSO</name>